<dbReference type="STRING" id="1826909.A5893_03785"/>
<name>A0A179DN18_9SPHI</name>
<dbReference type="RefSeq" id="WP_068821450.1">
    <property type="nucleotide sequence ID" value="NZ_LWHJ01000011.1"/>
</dbReference>
<evidence type="ECO:0000313" key="1">
    <source>
        <dbReference type="EMBL" id="OAQ42417.1"/>
    </source>
</evidence>
<dbReference type="Pfam" id="PF22252">
    <property type="entry name" value="PNGase_F-II_N"/>
    <property type="match status" value="1"/>
</dbReference>
<dbReference type="NCBIfam" id="TIGR01200">
    <property type="entry name" value="GLPGLI"/>
    <property type="match status" value="1"/>
</dbReference>
<organism evidence="1 2">
    <name type="scientific">Pedobacter psychrophilus</name>
    <dbReference type="NCBI Taxonomy" id="1826909"/>
    <lineage>
        <taxon>Bacteria</taxon>
        <taxon>Pseudomonadati</taxon>
        <taxon>Bacteroidota</taxon>
        <taxon>Sphingobacteriia</taxon>
        <taxon>Sphingobacteriales</taxon>
        <taxon>Sphingobacteriaceae</taxon>
        <taxon>Pedobacter</taxon>
    </lineage>
</organism>
<sequence length="253" mass="28803">MKNIFYFIIIAFFININTSEAQFAHFTNNGVIEFEKSANMFAILKPKAGDDNIWQKEFYERYIANQPQFNKFKSKLYFNANQSLFVPNKEDNDNAKGGYYTAGVIQINQVASDFKTQKFTTLKKVFEEDFLVKDSLRKIDWKITSEVRNIAGYNCRRANALIMDSVYVVAFYTDQIPVSGGPESFTSLPGMILGIALPYEHVTWFATKVSELPVSEKDLAPPTKGKIIDLKGLKAKILSANDYFKNSLKGFLL</sequence>
<keyword evidence="2" id="KW-1185">Reference proteome</keyword>
<dbReference type="InterPro" id="IPR005901">
    <property type="entry name" value="GLPGLI"/>
</dbReference>
<evidence type="ECO:0000313" key="2">
    <source>
        <dbReference type="Proteomes" id="UP000078459"/>
    </source>
</evidence>
<evidence type="ECO:0008006" key="3">
    <source>
        <dbReference type="Google" id="ProtNLM"/>
    </source>
</evidence>
<dbReference type="AlphaFoldDB" id="A0A179DN18"/>
<reference evidence="1 2" key="1">
    <citation type="submission" date="2016-04" db="EMBL/GenBank/DDBJ databases">
        <authorList>
            <person name="Evans L.H."/>
            <person name="Alamgir A."/>
            <person name="Owens N."/>
            <person name="Weber N.D."/>
            <person name="Virtaneva K."/>
            <person name="Barbian K."/>
            <person name="Babar A."/>
            <person name="Rosenke K."/>
        </authorList>
    </citation>
    <scope>NUCLEOTIDE SEQUENCE [LARGE SCALE GENOMIC DNA]</scope>
    <source>
        <strain evidence="1 2">CCM 8644</strain>
    </source>
</reference>
<dbReference type="OrthoDB" id="1440774at2"/>
<comment type="caution">
    <text evidence="1">The sequence shown here is derived from an EMBL/GenBank/DDBJ whole genome shotgun (WGS) entry which is preliminary data.</text>
</comment>
<protein>
    <recommendedName>
        <fullName evidence="3">GLPGLI family protein</fullName>
    </recommendedName>
</protein>
<proteinExistence type="predicted"/>
<accession>A0A179DN18</accession>
<dbReference type="Proteomes" id="UP000078459">
    <property type="component" value="Unassembled WGS sequence"/>
</dbReference>
<gene>
    <name evidence="1" type="ORF">A5893_03785</name>
</gene>
<dbReference type="EMBL" id="LWHJ01000011">
    <property type="protein sequence ID" value="OAQ42417.1"/>
    <property type="molecule type" value="Genomic_DNA"/>
</dbReference>
<reference evidence="1 2" key="2">
    <citation type="submission" date="2016-06" db="EMBL/GenBank/DDBJ databases">
        <title>Pedobacter psychrophilus sp. nov., isolated from Antarctic fragmentary rock.</title>
        <authorList>
            <person name="Svec P."/>
        </authorList>
    </citation>
    <scope>NUCLEOTIDE SEQUENCE [LARGE SCALE GENOMIC DNA]</scope>
    <source>
        <strain evidence="1 2">CCM 8644</strain>
    </source>
</reference>